<reference evidence="1 2" key="2">
    <citation type="submission" date="2019-02" db="EMBL/GenBank/DDBJ databases">
        <title>'Lichenibacterium ramalinii' gen. nov. sp. nov., 'Lichenibacterium minor' gen. nov. sp. nov.</title>
        <authorList>
            <person name="Pankratov T."/>
        </authorList>
    </citation>
    <scope>NUCLEOTIDE SEQUENCE [LARGE SCALE GENOMIC DNA]</scope>
    <source>
        <strain evidence="1 2">RmlP026</strain>
    </source>
</reference>
<dbReference type="AlphaFoldDB" id="A0A4Q2U1H8"/>
<keyword evidence="2" id="KW-1185">Reference proteome</keyword>
<sequence>MPDKSSLHLRLIWSEGAKAMSELIAAEIRTICRHASEPIRPGDTVKEQIRRAWEALQRPAFWRVRSGFYGEGGTWSAAAVADFQARYRTLMARRVREDAAAKAVQQVKQGRGTPTDVELARDDYRTLLARLEAVEAALRLRGPDAPGA</sequence>
<gene>
    <name evidence="1" type="ORF">D3273_23470</name>
</gene>
<name>A0A4Q2U1H8_9HYPH</name>
<evidence type="ECO:0000313" key="1">
    <source>
        <dbReference type="EMBL" id="RYC29548.1"/>
    </source>
</evidence>
<dbReference type="EMBL" id="QYBB01000048">
    <property type="protein sequence ID" value="RYC29548.1"/>
    <property type="molecule type" value="Genomic_DNA"/>
</dbReference>
<dbReference type="RefSeq" id="WP_129229328.1">
    <property type="nucleotide sequence ID" value="NZ_QYBB01000048.1"/>
</dbReference>
<reference evidence="1 2" key="1">
    <citation type="submission" date="2018-12" db="EMBL/GenBank/DDBJ databases">
        <authorList>
            <person name="Grouzdev D.S."/>
            <person name="Krutkina M.S."/>
        </authorList>
    </citation>
    <scope>NUCLEOTIDE SEQUENCE [LARGE SCALE GENOMIC DNA]</scope>
    <source>
        <strain evidence="1 2">RmlP026</strain>
    </source>
</reference>
<protein>
    <submittedName>
        <fullName evidence="1">Uncharacterized protein</fullName>
    </submittedName>
</protein>
<dbReference type="Proteomes" id="UP000290759">
    <property type="component" value="Unassembled WGS sequence"/>
</dbReference>
<accession>A0A4Q2U1H8</accession>
<organism evidence="1 2">
    <name type="scientific">Lichenibacterium minor</name>
    <dbReference type="NCBI Taxonomy" id="2316528"/>
    <lineage>
        <taxon>Bacteria</taxon>
        <taxon>Pseudomonadati</taxon>
        <taxon>Pseudomonadota</taxon>
        <taxon>Alphaproteobacteria</taxon>
        <taxon>Hyphomicrobiales</taxon>
        <taxon>Lichenihabitantaceae</taxon>
        <taxon>Lichenibacterium</taxon>
    </lineage>
</organism>
<comment type="caution">
    <text evidence="1">The sequence shown here is derived from an EMBL/GenBank/DDBJ whole genome shotgun (WGS) entry which is preliminary data.</text>
</comment>
<evidence type="ECO:0000313" key="2">
    <source>
        <dbReference type="Proteomes" id="UP000290759"/>
    </source>
</evidence>
<proteinExistence type="predicted"/>